<feature type="compositionally biased region" description="Basic and acidic residues" evidence="1">
    <location>
        <begin position="30"/>
        <end position="45"/>
    </location>
</feature>
<protein>
    <submittedName>
        <fullName evidence="2">Uncharacterized protein</fullName>
    </submittedName>
</protein>
<organism evidence="2 3">
    <name type="scientific">Ajellomyces capsulatus (strain H143)</name>
    <name type="common">Darling's disease fungus</name>
    <name type="synonym">Histoplasma capsulatum</name>
    <dbReference type="NCBI Taxonomy" id="544712"/>
    <lineage>
        <taxon>Eukaryota</taxon>
        <taxon>Fungi</taxon>
        <taxon>Dikarya</taxon>
        <taxon>Ascomycota</taxon>
        <taxon>Pezizomycotina</taxon>
        <taxon>Eurotiomycetes</taxon>
        <taxon>Eurotiomycetidae</taxon>
        <taxon>Onygenales</taxon>
        <taxon>Ajellomycetaceae</taxon>
        <taxon>Histoplasma</taxon>
    </lineage>
</organism>
<accession>C6HD89</accession>
<proteinExistence type="predicted"/>
<evidence type="ECO:0000313" key="2">
    <source>
        <dbReference type="EMBL" id="EER41523.1"/>
    </source>
</evidence>
<dbReference type="HOGENOM" id="CLU_1906163_0_0_1"/>
<dbReference type="AlphaFoldDB" id="C6HD89"/>
<reference evidence="3" key="1">
    <citation type="submission" date="2009-05" db="EMBL/GenBank/DDBJ databases">
        <title>The genome sequence of Ajellomyces capsulatus strain H143.</title>
        <authorList>
            <person name="Champion M."/>
            <person name="Cuomo C.A."/>
            <person name="Ma L.-J."/>
            <person name="Henn M.R."/>
            <person name="Sil A."/>
            <person name="Goldman B."/>
            <person name="Young S.K."/>
            <person name="Kodira C.D."/>
            <person name="Zeng Q."/>
            <person name="Koehrsen M."/>
            <person name="Alvarado L."/>
            <person name="Berlin A.M."/>
            <person name="Borenstein D."/>
            <person name="Chen Z."/>
            <person name="Engels R."/>
            <person name="Freedman E."/>
            <person name="Gellesch M."/>
            <person name="Goldberg J."/>
            <person name="Griggs A."/>
            <person name="Gujja S."/>
            <person name="Heiman D.I."/>
            <person name="Hepburn T.A."/>
            <person name="Howarth C."/>
            <person name="Jen D."/>
            <person name="Larson L."/>
            <person name="Lewis B."/>
            <person name="Mehta T."/>
            <person name="Park D."/>
            <person name="Pearson M."/>
            <person name="Roberts A."/>
            <person name="Saif S."/>
            <person name="Shea T.D."/>
            <person name="Shenoy N."/>
            <person name="Sisk P."/>
            <person name="Stolte C."/>
            <person name="Sykes S."/>
            <person name="Walk T."/>
            <person name="White J."/>
            <person name="Yandava C."/>
            <person name="Klein B."/>
            <person name="McEwen J.G."/>
            <person name="Puccia R."/>
            <person name="Goldman G.H."/>
            <person name="Felipe M.S."/>
            <person name="Nino-Vega G."/>
            <person name="San-Blas G."/>
            <person name="Taylor J.W."/>
            <person name="Mendoza L."/>
            <person name="Galagan J.E."/>
            <person name="Nusbaum C."/>
            <person name="Birren B.W."/>
        </authorList>
    </citation>
    <scope>NUCLEOTIDE SEQUENCE [LARGE SCALE GENOMIC DNA]</scope>
    <source>
        <strain evidence="3">H143</strain>
    </source>
</reference>
<dbReference type="VEuPathDB" id="FungiDB:HCDG_04170"/>
<sequence>MSIRSELCWREGNVLQRVSVGCKAFETKGEEVISREEEKTRKEGKNSGILRAGKGGVLGGYVRRSGGQRPGEQATERRREEKRSRSERRAEREPAGYLVMRLQNQKEKGSEVDMAKVEARITWKSEKPVECTG</sequence>
<dbReference type="EMBL" id="GG692423">
    <property type="protein sequence ID" value="EER41523.1"/>
    <property type="molecule type" value="Genomic_DNA"/>
</dbReference>
<name>C6HD89_AJECH</name>
<gene>
    <name evidence="2" type="ORF">HCDG_04170</name>
</gene>
<feature type="region of interest" description="Disordered" evidence="1">
    <location>
        <begin position="30"/>
        <end position="96"/>
    </location>
</feature>
<evidence type="ECO:0000313" key="3">
    <source>
        <dbReference type="Proteomes" id="UP000002624"/>
    </source>
</evidence>
<dbReference type="Proteomes" id="UP000002624">
    <property type="component" value="Unassembled WGS sequence"/>
</dbReference>
<evidence type="ECO:0000256" key="1">
    <source>
        <dbReference type="SAM" id="MobiDB-lite"/>
    </source>
</evidence>
<feature type="compositionally biased region" description="Basic and acidic residues" evidence="1">
    <location>
        <begin position="74"/>
        <end position="94"/>
    </location>
</feature>